<dbReference type="Proteomes" id="UP000261360">
    <property type="component" value="Unplaced"/>
</dbReference>
<dbReference type="InterPro" id="IPR016187">
    <property type="entry name" value="CTDL_fold"/>
</dbReference>
<proteinExistence type="predicted"/>
<evidence type="ECO:0000313" key="2">
    <source>
        <dbReference type="Ensembl" id="ENSSLDP00000014773.1"/>
    </source>
</evidence>
<protein>
    <recommendedName>
        <fullName evidence="1">C-type lectin domain-containing protein</fullName>
    </recommendedName>
</protein>
<reference evidence="2" key="1">
    <citation type="submission" date="2025-08" db="UniProtKB">
        <authorList>
            <consortium name="Ensembl"/>
        </authorList>
    </citation>
    <scope>IDENTIFICATION</scope>
</reference>
<dbReference type="InterPro" id="IPR016186">
    <property type="entry name" value="C-type_lectin-like/link_sf"/>
</dbReference>
<feature type="domain" description="C-type lectin" evidence="1">
    <location>
        <begin position="9"/>
        <end position="113"/>
    </location>
</feature>
<dbReference type="Gene3D" id="3.10.100.10">
    <property type="entry name" value="Mannose-Binding Protein A, subunit A"/>
    <property type="match status" value="1"/>
</dbReference>
<dbReference type="Ensembl" id="ENSSLDT00000015341.1">
    <property type="protein sequence ID" value="ENSSLDP00000014773.1"/>
    <property type="gene ID" value="ENSSLDG00000011796.1"/>
</dbReference>
<dbReference type="Pfam" id="PF00059">
    <property type="entry name" value="Lectin_C"/>
    <property type="match status" value="1"/>
</dbReference>
<dbReference type="SUPFAM" id="SSF56436">
    <property type="entry name" value="C-type lectin-like"/>
    <property type="match status" value="1"/>
</dbReference>
<dbReference type="InterPro" id="IPR001304">
    <property type="entry name" value="C-type_lectin-like"/>
</dbReference>
<dbReference type="GeneTree" id="ENSGT00940000168532"/>
<sequence>DCHPARLFFRFINETLHWGTLLQNCTSTNESFVTLYDEDDGNFLNKFAAVVPKDVWLGLRKSRENVTTWSDGIPFMFNNSDVTVTNGMPICEGIEQSKWTVFNCSDKKNFMCYKGKFQHTAK</sequence>
<reference evidence="2" key="2">
    <citation type="submission" date="2025-09" db="UniProtKB">
        <authorList>
            <consortium name="Ensembl"/>
        </authorList>
    </citation>
    <scope>IDENTIFICATION</scope>
</reference>
<evidence type="ECO:0000313" key="3">
    <source>
        <dbReference type="Proteomes" id="UP000261360"/>
    </source>
</evidence>
<dbReference type="AlphaFoldDB" id="A0A3B4XTC8"/>
<keyword evidence="3" id="KW-1185">Reference proteome</keyword>
<evidence type="ECO:0000259" key="1">
    <source>
        <dbReference type="PROSITE" id="PS50041"/>
    </source>
</evidence>
<dbReference type="PROSITE" id="PS50041">
    <property type="entry name" value="C_TYPE_LECTIN_2"/>
    <property type="match status" value="1"/>
</dbReference>
<organism evidence="2 3">
    <name type="scientific">Seriola lalandi dorsalis</name>
    <dbReference type="NCBI Taxonomy" id="1841481"/>
    <lineage>
        <taxon>Eukaryota</taxon>
        <taxon>Metazoa</taxon>
        <taxon>Chordata</taxon>
        <taxon>Craniata</taxon>
        <taxon>Vertebrata</taxon>
        <taxon>Euteleostomi</taxon>
        <taxon>Actinopterygii</taxon>
        <taxon>Neopterygii</taxon>
        <taxon>Teleostei</taxon>
        <taxon>Neoteleostei</taxon>
        <taxon>Acanthomorphata</taxon>
        <taxon>Carangaria</taxon>
        <taxon>Carangiformes</taxon>
        <taxon>Carangidae</taxon>
        <taxon>Seriola</taxon>
    </lineage>
</organism>
<name>A0A3B4XTC8_SERLL</name>
<accession>A0A3B4XTC8</accession>